<dbReference type="Proteomes" id="UP000280296">
    <property type="component" value="Unassembled WGS sequence"/>
</dbReference>
<feature type="signal peptide" evidence="1">
    <location>
        <begin position="1"/>
        <end position="21"/>
    </location>
</feature>
<dbReference type="RefSeq" id="WP_126727578.1">
    <property type="nucleotide sequence ID" value="NZ_RYZH01000057.1"/>
</dbReference>
<evidence type="ECO:0000256" key="1">
    <source>
        <dbReference type="SAM" id="SignalP"/>
    </source>
</evidence>
<comment type="caution">
    <text evidence="2">The sequence shown here is derived from an EMBL/GenBank/DDBJ whole genome shotgun (WGS) entry which is preliminary data.</text>
</comment>
<evidence type="ECO:0000313" key="3">
    <source>
        <dbReference type="Proteomes" id="UP000280296"/>
    </source>
</evidence>
<dbReference type="EMBL" id="RYZH01000057">
    <property type="protein sequence ID" value="RUL83671.1"/>
    <property type="molecule type" value="Genomic_DNA"/>
</dbReference>
<reference evidence="2 3" key="2">
    <citation type="submission" date="2019-01" db="EMBL/GenBank/DDBJ databases">
        <title>Tautonia sociabilis, a novel thermotolerant planctomycete of Isosphaeraceae family, isolated from a 4000 m deep subterranean habitat.</title>
        <authorList>
            <person name="Kovaleva O.L."/>
            <person name="Elcheninov A.G."/>
            <person name="Van Heerden E."/>
            <person name="Toshchakov S.V."/>
            <person name="Novikov A."/>
            <person name="Bonch-Osmolovskaya E.A."/>
            <person name="Kublanov I.V."/>
        </authorList>
    </citation>
    <scope>NUCLEOTIDE SEQUENCE [LARGE SCALE GENOMIC DNA]</scope>
    <source>
        <strain evidence="2 3">GM2012</strain>
    </source>
</reference>
<keyword evidence="1" id="KW-0732">Signal</keyword>
<name>A0A432MEE7_9BACT</name>
<protein>
    <submittedName>
        <fullName evidence="2">Uncharacterized protein</fullName>
    </submittedName>
</protein>
<accession>A0A432MEE7</accession>
<dbReference type="OrthoDB" id="302434at2"/>
<keyword evidence="3" id="KW-1185">Reference proteome</keyword>
<organism evidence="2 3">
    <name type="scientific">Tautonia sociabilis</name>
    <dbReference type="NCBI Taxonomy" id="2080755"/>
    <lineage>
        <taxon>Bacteria</taxon>
        <taxon>Pseudomonadati</taxon>
        <taxon>Planctomycetota</taxon>
        <taxon>Planctomycetia</taxon>
        <taxon>Isosphaerales</taxon>
        <taxon>Isosphaeraceae</taxon>
        <taxon>Tautonia</taxon>
    </lineage>
</organism>
<sequence length="353" mass="35762">MIRLGWLGILAAALAPGVASAQFGGGGGGGSPLGRAGKAFTVEVEVAGGKKVVGPMAIAPVEVRCDFGRYAIRPEKIRTIRLEADPAQAPPRDGSGGVLIPGAVVATSGEEVAGVVTVPQGWAIETDLGTLTLDPTKVTSITLVPEPISAARPAAPRPEETPAGAGAGAGVGADRAAVMQIGRAFWAISAAGDRVAVRHPESGETRAIDLPASAEKPLKVVPVSGVNLAALQVEGAEVGRIAVFDFRRGGRWHAMDLREPVAGIAAPIVNTSVVAYDLGRFIYAFGAEAGRWGVLELPEGAEAVAPVVGADSVVVRLPDRIHTFSSSRGEWTSTGPAELLGPAVGAGGVGTPR</sequence>
<proteinExistence type="predicted"/>
<reference evidence="2 3" key="1">
    <citation type="submission" date="2018-12" db="EMBL/GenBank/DDBJ databases">
        <authorList>
            <person name="Toschakov S.V."/>
        </authorList>
    </citation>
    <scope>NUCLEOTIDE SEQUENCE [LARGE SCALE GENOMIC DNA]</scope>
    <source>
        <strain evidence="2 3">GM2012</strain>
    </source>
</reference>
<gene>
    <name evidence="2" type="ORF">TsocGM_21810</name>
</gene>
<evidence type="ECO:0000313" key="2">
    <source>
        <dbReference type="EMBL" id="RUL83671.1"/>
    </source>
</evidence>
<dbReference type="AlphaFoldDB" id="A0A432MEE7"/>
<feature type="chain" id="PRO_5019448391" evidence="1">
    <location>
        <begin position="22"/>
        <end position="353"/>
    </location>
</feature>